<evidence type="ECO:0000256" key="5">
    <source>
        <dbReference type="ARBA" id="ARBA00023125"/>
    </source>
</evidence>
<feature type="region of interest" description="Disordered" evidence="7">
    <location>
        <begin position="868"/>
        <end position="889"/>
    </location>
</feature>
<dbReference type="GO" id="GO:0003677">
    <property type="term" value="F:DNA binding"/>
    <property type="evidence" value="ECO:0007669"/>
    <property type="project" value="UniProtKB-KW"/>
</dbReference>
<keyword evidence="2" id="KW-0479">Metal-binding</keyword>
<keyword evidence="3" id="KW-0863">Zinc-finger</keyword>
<name>A0A914MAL8_MELIC</name>
<evidence type="ECO:0000259" key="8">
    <source>
        <dbReference type="PROSITE" id="PS51253"/>
    </source>
</evidence>
<keyword evidence="5" id="KW-0238">DNA-binding</keyword>
<feature type="coiled-coil region" evidence="6">
    <location>
        <begin position="511"/>
        <end position="640"/>
    </location>
</feature>
<evidence type="ECO:0000256" key="2">
    <source>
        <dbReference type="ARBA" id="ARBA00022723"/>
    </source>
</evidence>
<dbReference type="Pfam" id="PF04500">
    <property type="entry name" value="FLYWCH"/>
    <property type="match status" value="1"/>
</dbReference>
<evidence type="ECO:0000313" key="10">
    <source>
        <dbReference type="WBParaSite" id="Minc3s01426g23724"/>
    </source>
</evidence>
<dbReference type="GO" id="GO:0008270">
    <property type="term" value="F:zinc ion binding"/>
    <property type="evidence" value="ECO:0007669"/>
    <property type="project" value="UniProtKB-KW"/>
</dbReference>
<dbReference type="PANTHER" id="PTHR19303:SF73">
    <property type="entry name" value="PROTEIN PDC2"/>
    <property type="match status" value="1"/>
</dbReference>
<evidence type="ECO:0000256" key="7">
    <source>
        <dbReference type="SAM" id="MobiDB-lite"/>
    </source>
</evidence>
<keyword evidence="6" id="KW-0175">Coiled coil</keyword>
<feature type="region of interest" description="Disordered" evidence="7">
    <location>
        <begin position="302"/>
        <end position="328"/>
    </location>
</feature>
<keyword evidence="4" id="KW-0862">Zinc</keyword>
<feature type="domain" description="HTH CENPB-type" evidence="8">
    <location>
        <begin position="94"/>
        <end position="165"/>
    </location>
</feature>
<dbReference type="Pfam" id="PF03221">
    <property type="entry name" value="HTH_Tnp_Tc5"/>
    <property type="match status" value="1"/>
</dbReference>
<reference evidence="10" key="1">
    <citation type="submission" date="2022-11" db="UniProtKB">
        <authorList>
            <consortium name="WormBaseParasite"/>
        </authorList>
    </citation>
    <scope>IDENTIFICATION</scope>
</reference>
<comment type="subcellular location">
    <subcellularLocation>
        <location evidence="1">Nucleus</location>
    </subcellularLocation>
</comment>
<feature type="region of interest" description="Disordered" evidence="7">
    <location>
        <begin position="733"/>
        <end position="757"/>
    </location>
</feature>
<organism evidence="9 10">
    <name type="scientific">Meloidogyne incognita</name>
    <name type="common">Southern root-knot nematode worm</name>
    <name type="synonym">Oxyuris incognita</name>
    <dbReference type="NCBI Taxonomy" id="6306"/>
    <lineage>
        <taxon>Eukaryota</taxon>
        <taxon>Metazoa</taxon>
        <taxon>Ecdysozoa</taxon>
        <taxon>Nematoda</taxon>
        <taxon>Chromadorea</taxon>
        <taxon>Rhabditida</taxon>
        <taxon>Tylenchina</taxon>
        <taxon>Tylenchomorpha</taxon>
        <taxon>Tylenchoidea</taxon>
        <taxon>Meloidogynidae</taxon>
        <taxon>Meloidogyninae</taxon>
        <taxon>Meloidogyne</taxon>
        <taxon>Meloidogyne incognita group</taxon>
    </lineage>
</organism>
<evidence type="ECO:0000313" key="9">
    <source>
        <dbReference type="Proteomes" id="UP000887563"/>
    </source>
</evidence>
<dbReference type="SMART" id="SM00674">
    <property type="entry name" value="CENPB"/>
    <property type="match status" value="1"/>
</dbReference>
<evidence type="ECO:0000256" key="6">
    <source>
        <dbReference type="SAM" id="Coils"/>
    </source>
</evidence>
<dbReference type="PROSITE" id="PS51253">
    <property type="entry name" value="HTH_CENPB"/>
    <property type="match status" value="1"/>
</dbReference>
<evidence type="ECO:0000256" key="3">
    <source>
        <dbReference type="ARBA" id="ARBA00022771"/>
    </source>
</evidence>
<dbReference type="InterPro" id="IPR007588">
    <property type="entry name" value="Znf_FLYWCH"/>
</dbReference>
<accession>A0A914MAL8</accession>
<dbReference type="AlphaFoldDB" id="A0A914MAL8"/>
<proteinExistence type="predicted"/>
<dbReference type="SUPFAM" id="SSF46689">
    <property type="entry name" value="Homeodomain-like"/>
    <property type="match status" value="1"/>
</dbReference>
<protein>
    <submittedName>
        <fullName evidence="10">HTH CENPB-type domain-containing protein</fullName>
    </submittedName>
</protein>
<sequence>MYSIVTLTQFYLIMSASPDPDIIPDTTPPLKLPKYRRKRTLITLATKRRIIETSVGKTSSQVGKLFDLPSSTIRSILQSKNIILGALERGAEEKRSCIQPVKNENLDNAIFDWVRTTREGGSPLSGPILKEKAIEIAKQLNIENFKASDGWLEKFKHRHSISFNNKEETLDGFAYTKHRLSVDGRRTYWRCERRSSLTGCHGRAVTIGNEEGQPVLLTVHHNHPPSEKYGPLTGGTGVHGWAIGGDVVGTSSTNTTPPPTNVRGVPIVPKISRCDIAKTYGETAANSSRKRRFETPQFPFALSLPPFIGDGEPPNLTKAEDTPNSPQNCSSYSTLEQFINSHSDNNLPPFLESAQDNFNVEIAMKRPHLEDNNDGAELGELYSTEGFFDPNNESCKDNERAAKLDLLKKEWEEFPSYDPSQPSSSSLAAVQQSADVLIKNSSGNQINNVSPSSFGGTALIREKSQLDFFLQLPINTEFTSDQHGCGAATNDMKQMPTTQEWENDPRTIELRKQLNDALDRERNSQHKLQKTVDELLDARSEIDVKNAKNERLEKRLKNANDELASLREQLDQSMDHRETLERQQFELNLKESRKRTELQRELEAKEDEMEEMRIQFQRKIRNLESTLDDAQLEISSLLKQKKAAWQRNSQSVSMNGSLLDLAQNSNSPENRTLKGKLARAMALIQSSKIHFDKDSFEENSRNLKNNLGSSVFSSVCGGSEFGDLEDVLLEEEGKELEKEGNVSTSQPKLEDGGGGECASRETITSLLAAIEKEQHFDGANSDTIEGSSCGTEEITMTSKNEGIEIQNESEISRVKKCYRSHDVSTKLEAIDWAKKNSIHSASRKFDVDRKIIRNWMNSEKELEQLEQQNSLTGGQNRKRLAGGGRKVSHPGIEKELSDWLNEMTERNMKICSNY</sequence>
<evidence type="ECO:0000256" key="4">
    <source>
        <dbReference type="ARBA" id="ARBA00022833"/>
    </source>
</evidence>
<dbReference type="WBParaSite" id="Minc3s01426g23724">
    <property type="protein sequence ID" value="Minc3s01426g23724"/>
    <property type="gene ID" value="Minc3s01426g23724"/>
</dbReference>
<dbReference type="InterPro" id="IPR050863">
    <property type="entry name" value="CenT-Element_Derived"/>
</dbReference>
<dbReference type="PANTHER" id="PTHR19303">
    <property type="entry name" value="TRANSPOSON"/>
    <property type="match status" value="1"/>
</dbReference>
<dbReference type="Gene3D" id="1.10.10.60">
    <property type="entry name" value="Homeodomain-like"/>
    <property type="match status" value="2"/>
</dbReference>
<evidence type="ECO:0000256" key="1">
    <source>
        <dbReference type="ARBA" id="ARBA00004123"/>
    </source>
</evidence>
<dbReference type="InterPro" id="IPR006600">
    <property type="entry name" value="HTH_CenpB_DNA-bd_dom"/>
</dbReference>
<dbReference type="Proteomes" id="UP000887563">
    <property type="component" value="Unplaced"/>
</dbReference>
<dbReference type="GO" id="GO:0005634">
    <property type="term" value="C:nucleus"/>
    <property type="evidence" value="ECO:0007669"/>
    <property type="project" value="UniProtKB-SubCell"/>
</dbReference>
<dbReference type="InterPro" id="IPR009057">
    <property type="entry name" value="Homeodomain-like_sf"/>
</dbReference>
<keyword evidence="9" id="KW-1185">Reference proteome</keyword>
<dbReference type="Gene3D" id="2.20.25.240">
    <property type="match status" value="1"/>
</dbReference>